<evidence type="ECO:0000256" key="1">
    <source>
        <dbReference type="SAM" id="Coils"/>
    </source>
</evidence>
<evidence type="ECO:0000313" key="2">
    <source>
        <dbReference type="EMBL" id="SDL20376.1"/>
    </source>
</evidence>
<keyword evidence="1" id="KW-0175">Coiled coil</keyword>
<evidence type="ECO:0000313" key="3">
    <source>
        <dbReference type="Proteomes" id="UP000199476"/>
    </source>
</evidence>
<sequence length="134" mass="15790">MSQLKEDSDKDYTHLENKLLEISEEIIQYRRLHYNDDVIGTLIDLYCLKEIEPAEAEGLARDGVKTASSVRERFAFLLKKLGSLPHRSRGRERTFRGIDGNIYRESELKSWKHVKKLINSLRKRINNDRFDPGW</sequence>
<keyword evidence="3" id="KW-1185">Reference proteome</keyword>
<dbReference type="STRING" id="321763.SAMN04488692_102119"/>
<accession>A0A1G9I5M2</accession>
<proteinExistence type="predicted"/>
<organism evidence="2 3">
    <name type="scientific">Halarsenatibacter silvermanii</name>
    <dbReference type="NCBI Taxonomy" id="321763"/>
    <lineage>
        <taxon>Bacteria</taxon>
        <taxon>Bacillati</taxon>
        <taxon>Bacillota</taxon>
        <taxon>Clostridia</taxon>
        <taxon>Halanaerobiales</taxon>
        <taxon>Halarsenatibacteraceae</taxon>
        <taxon>Halarsenatibacter</taxon>
    </lineage>
</organism>
<dbReference type="RefSeq" id="WP_089757999.1">
    <property type="nucleotide sequence ID" value="NZ_FNGO01000002.1"/>
</dbReference>
<dbReference type="AlphaFoldDB" id="A0A1G9I5M2"/>
<reference evidence="2 3" key="1">
    <citation type="submission" date="2016-10" db="EMBL/GenBank/DDBJ databases">
        <authorList>
            <person name="de Groot N.N."/>
        </authorList>
    </citation>
    <scope>NUCLEOTIDE SEQUENCE [LARGE SCALE GENOMIC DNA]</scope>
    <source>
        <strain evidence="2 3">SLAS-1</strain>
    </source>
</reference>
<dbReference type="Proteomes" id="UP000199476">
    <property type="component" value="Unassembled WGS sequence"/>
</dbReference>
<feature type="coiled-coil region" evidence="1">
    <location>
        <begin position="5"/>
        <end position="32"/>
    </location>
</feature>
<dbReference type="EMBL" id="FNGO01000002">
    <property type="protein sequence ID" value="SDL20376.1"/>
    <property type="molecule type" value="Genomic_DNA"/>
</dbReference>
<gene>
    <name evidence="2" type="ORF">SAMN04488692_102119</name>
</gene>
<protein>
    <submittedName>
        <fullName evidence="2">Uncharacterized protein</fullName>
    </submittedName>
</protein>
<name>A0A1G9I5M2_9FIRM</name>